<dbReference type="AlphaFoldDB" id="A0A840UYV2"/>
<evidence type="ECO:0000313" key="3">
    <source>
        <dbReference type="Proteomes" id="UP000559117"/>
    </source>
</evidence>
<reference evidence="2 3" key="1">
    <citation type="submission" date="2020-08" db="EMBL/GenBank/DDBJ databases">
        <title>Genomic Encyclopedia of Type Strains, Phase IV (KMG-IV): sequencing the most valuable type-strain genomes for metagenomic binning, comparative biology and taxonomic classification.</title>
        <authorList>
            <person name="Goeker M."/>
        </authorList>
    </citation>
    <scope>NUCLEOTIDE SEQUENCE [LARGE SCALE GENOMIC DNA]</scope>
    <source>
        <strain evidence="2 3">DSM 24661</strain>
    </source>
</reference>
<dbReference type="GO" id="GO:1990281">
    <property type="term" value="C:efflux pump complex"/>
    <property type="evidence" value="ECO:0007669"/>
    <property type="project" value="TreeGrafter"/>
</dbReference>
<dbReference type="Proteomes" id="UP000559117">
    <property type="component" value="Unassembled WGS sequence"/>
</dbReference>
<dbReference type="Gene3D" id="2.40.420.20">
    <property type="match status" value="1"/>
</dbReference>
<accession>A0A840UYV2</accession>
<protein>
    <submittedName>
        <fullName evidence="2">Multidrug efflux pump subunit AcrA (Membrane-fusion protein)</fullName>
    </submittedName>
</protein>
<proteinExistence type="predicted"/>
<dbReference type="InterPro" id="IPR058627">
    <property type="entry name" value="MdtA-like_C"/>
</dbReference>
<sequence>MTARVDINTADKKNVLAVPLSALHTDAKGSYVIIVGADGKTVNKYVQAGIYSDEYVEIVKGLAAGDKISTEYTAKKTTTSSNNHGGPPPF</sequence>
<dbReference type="GO" id="GO:0015562">
    <property type="term" value="F:efflux transmembrane transporter activity"/>
    <property type="evidence" value="ECO:0007669"/>
    <property type="project" value="TreeGrafter"/>
</dbReference>
<dbReference type="Pfam" id="PF25967">
    <property type="entry name" value="RND-MFP_C"/>
    <property type="match status" value="1"/>
</dbReference>
<dbReference type="PANTHER" id="PTHR30469">
    <property type="entry name" value="MULTIDRUG RESISTANCE PROTEIN MDTA"/>
    <property type="match status" value="1"/>
</dbReference>
<organism evidence="2 3">
    <name type="scientific">Pectinatus brassicae</name>
    <dbReference type="NCBI Taxonomy" id="862415"/>
    <lineage>
        <taxon>Bacteria</taxon>
        <taxon>Bacillati</taxon>
        <taxon>Bacillota</taxon>
        <taxon>Negativicutes</taxon>
        <taxon>Selenomonadales</taxon>
        <taxon>Selenomonadaceae</taxon>
        <taxon>Pectinatus</taxon>
    </lineage>
</organism>
<evidence type="ECO:0000313" key="2">
    <source>
        <dbReference type="EMBL" id="MBB5337545.1"/>
    </source>
</evidence>
<feature type="domain" description="Multidrug resistance protein MdtA-like C-terminal permuted SH3" evidence="1">
    <location>
        <begin position="14"/>
        <end position="70"/>
    </location>
</feature>
<comment type="caution">
    <text evidence="2">The sequence shown here is derived from an EMBL/GenBank/DDBJ whole genome shotgun (WGS) entry which is preliminary data.</text>
</comment>
<dbReference type="EMBL" id="JACHFH010000057">
    <property type="protein sequence ID" value="MBB5337545.1"/>
    <property type="molecule type" value="Genomic_DNA"/>
</dbReference>
<gene>
    <name evidence="2" type="ORF">HNR32_002707</name>
</gene>
<name>A0A840UYV2_9FIRM</name>
<evidence type="ECO:0000259" key="1">
    <source>
        <dbReference type="Pfam" id="PF25967"/>
    </source>
</evidence>
<keyword evidence="3" id="KW-1185">Reference proteome</keyword>
<dbReference type="RefSeq" id="WP_231038062.1">
    <property type="nucleotide sequence ID" value="NZ_JACHFH010000057.1"/>
</dbReference>